<dbReference type="Gene3D" id="6.10.250.780">
    <property type="match status" value="1"/>
</dbReference>
<keyword evidence="5" id="KW-0342">GTP-binding</keyword>
<dbReference type="GO" id="GO:0020037">
    <property type="term" value="F:heme binding"/>
    <property type="evidence" value="ECO:0007669"/>
    <property type="project" value="InterPro"/>
</dbReference>
<evidence type="ECO:0000313" key="10">
    <source>
        <dbReference type="EMBL" id="MAA19379.1"/>
    </source>
</evidence>
<dbReference type="Pfam" id="PF07700">
    <property type="entry name" value="HNOB"/>
    <property type="match status" value="1"/>
</dbReference>
<dbReference type="InterPro" id="IPR029787">
    <property type="entry name" value="Nucleotide_cyclase"/>
</dbReference>
<evidence type="ECO:0000256" key="7">
    <source>
        <dbReference type="ARBA" id="ARBA00023293"/>
    </source>
</evidence>
<comment type="subcellular location">
    <subcellularLocation>
        <location evidence="1">Cytoplasm</location>
    </subcellularLocation>
</comment>
<evidence type="ECO:0000256" key="1">
    <source>
        <dbReference type="ARBA" id="ARBA00004496"/>
    </source>
</evidence>
<dbReference type="AlphaFoldDB" id="A0A224YUF7"/>
<dbReference type="Pfam" id="PF07701">
    <property type="entry name" value="HNOBA"/>
    <property type="match status" value="1"/>
</dbReference>
<dbReference type="InterPro" id="IPR001054">
    <property type="entry name" value="A/G_cyclase"/>
</dbReference>
<dbReference type="Pfam" id="PF00211">
    <property type="entry name" value="Guanylate_cyc"/>
    <property type="match status" value="1"/>
</dbReference>
<dbReference type="InterPro" id="IPR024096">
    <property type="entry name" value="NO_sig/Golgi_transp_ligand-bd"/>
</dbReference>
<accession>A0A224YUF7</accession>
<keyword evidence="4" id="KW-0547">Nucleotide-binding</keyword>
<dbReference type="EC" id="4.6.1.2" evidence="2"/>
<dbReference type="SMART" id="SM00044">
    <property type="entry name" value="CYCc"/>
    <property type="match status" value="1"/>
</dbReference>
<sequence length="624" mass="71204">MAAVAMYGMLLESVQHYVRLQFGEPLWEAALAELGQHNFSTHLVYPDDSMTRLADACAKRVPGWSRDTFLFFFGRCFVRFFSHYGYDKLIRASGRHLRDFLAGIDNLHHQIRFSYPRMRSPSLQLLQEHRGGALLLYRSCRRGLHFYLVGQLVQVANTFYGMRLQVRVLSQRSTPEGAQALLRLSFDNAAFTLNEQRRQRAQEGITLPDVSWGSLLRLFPFGMLVDRCMRLLWLGHRLRMVFGQSGEAYPGRPVHDLMRLHRPTVAFTWENLLANQQVVVELECIFHEQSTVPSRRLLLKGEMRYLHESDVILFLGVPLLSGLDELQMAGLYLEDLCIHDMTRDIVLAEWQHGANLEVSYSEQERKSRTLEENLVRLEAWRQRGDELLYSMIPKSVADRLRRGAHPVDTCETFDSVTVLFSELVNFPMACRHLSPMQVVSWVNATFSLFDLITDRYHVFKVETVGQVYMLVSGAPERREDHAEQVCAAALEMLFSFQGKRQPFDEQGTFLRLGVHSGPVAAGVVGLKTLRYCLFGDTVNTAARMQTHGENGRIHISDSCQKLIRKKGFVTELRGKIEVKGKGKMRTHWLLEGDVLSSAAGGGRRRISLGETGPLTRGRTKRASK</sequence>
<dbReference type="GO" id="GO:0005525">
    <property type="term" value="F:GTP binding"/>
    <property type="evidence" value="ECO:0007669"/>
    <property type="project" value="UniProtKB-KW"/>
</dbReference>
<dbReference type="GO" id="GO:0004383">
    <property type="term" value="F:guanylate cyclase activity"/>
    <property type="evidence" value="ECO:0007669"/>
    <property type="project" value="UniProtKB-EC"/>
</dbReference>
<evidence type="ECO:0000256" key="2">
    <source>
        <dbReference type="ARBA" id="ARBA00012202"/>
    </source>
</evidence>
<reference evidence="10" key="1">
    <citation type="journal article" date="2017" name="Parasit. Vectors">
        <title>Sialotranscriptomics of Rhipicephalus zambeziensis reveals intricate expression profiles of secretory proteins and suggests tight temporal transcriptional regulation during blood-feeding.</title>
        <authorList>
            <person name="de Castro M.H."/>
            <person name="de Klerk D."/>
            <person name="Pienaar R."/>
            <person name="Rees D.J.G."/>
            <person name="Mans B.J."/>
        </authorList>
    </citation>
    <scope>NUCLEOTIDE SEQUENCE</scope>
    <source>
        <tissue evidence="10">Salivary glands</tissue>
    </source>
</reference>
<dbReference type="InterPro" id="IPR042463">
    <property type="entry name" value="HNOB_dom_associated_sf"/>
</dbReference>
<feature type="region of interest" description="Disordered" evidence="8">
    <location>
        <begin position="599"/>
        <end position="624"/>
    </location>
</feature>
<dbReference type="GO" id="GO:0070482">
    <property type="term" value="P:response to oxygen levels"/>
    <property type="evidence" value="ECO:0007669"/>
    <property type="project" value="TreeGrafter"/>
</dbReference>
<organism evidence="10">
    <name type="scientific">Rhipicephalus zambeziensis</name>
    <dbReference type="NCBI Taxonomy" id="60191"/>
    <lineage>
        <taxon>Eukaryota</taxon>
        <taxon>Metazoa</taxon>
        <taxon>Ecdysozoa</taxon>
        <taxon>Arthropoda</taxon>
        <taxon>Chelicerata</taxon>
        <taxon>Arachnida</taxon>
        <taxon>Acari</taxon>
        <taxon>Parasitiformes</taxon>
        <taxon>Ixodida</taxon>
        <taxon>Ixodoidea</taxon>
        <taxon>Ixodidae</taxon>
        <taxon>Rhipicephalinae</taxon>
        <taxon>Rhipicephalus</taxon>
        <taxon>Rhipicephalus</taxon>
    </lineage>
</organism>
<evidence type="ECO:0000259" key="9">
    <source>
        <dbReference type="PROSITE" id="PS50125"/>
    </source>
</evidence>
<dbReference type="InterPro" id="IPR011644">
    <property type="entry name" value="Heme_NO-bd"/>
</dbReference>
<evidence type="ECO:0000256" key="5">
    <source>
        <dbReference type="ARBA" id="ARBA00023134"/>
    </source>
</evidence>
<dbReference type="EMBL" id="GFPF01008233">
    <property type="protein sequence ID" value="MAA19379.1"/>
    <property type="molecule type" value="Transcribed_RNA"/>
</dbReference>
<dbReference type="InterPro" id="IPR038158">
    <property type="entry name" value="H-NOX_domain_sf"/>
</dbReference>
<dbReference type="GO" id="GO:0008074">
    <property type="term" value="C:guanylate cyclase complex, soluble"/>
    <property type="evidence" value="ECO:0007669"/>
    <property type="project" value="TreeGrafter"/>
</dbReference>
<dbReference type="PANTHER" id="PTHR45655">
    <property type="entry name" value="GUANYLATE CYCLASE SOLUBLE SUBUNIT BETA-2"/>
    <property type="match status" value="1"/>
</dbReference>
<dbReference type="PROSITE" id="PS50125">
    <property type="entry name" value="GUANYLATE_CYCLASE_2"/>
    <property type="match status" value="1"/>
</dbReference>
<dbReference type="SUPFAM" id="SSF55073">
    <property type="entry name" value="Nucleotide cyclase"/>
    <property type="match status" value="1"/>
</dbReference>
<evidence type="ECO:0000256" key="6">
    <source>
        <dbReference type="ARBA" id="ARBA00023239"/>
    </source>
</evidence>
<keyword evidence="6" id="KW-0456">Lyase</keyword>
<dbReference type="Gene3D" id="3.30.450.260">
    <property type="entry name" value="Haem NO binding associated domain"/>
    <property type="match status" value="1"/>
</dbReference>
<dbReference type="Gene3D" id="3.30.70.1230">
    <property type="entry name" value="Nucleotide cyclase"/>
    <property type="match status" value="1"/>
</dbReference>
<keyword evidence="7" id="KW-0141">cGMP biosynthesis</keyword>
<protein>
    <recommendedName>
        <fullName evidence="2">guanylate cyclase</fullName>
        <ecNumber evidence="2">4.6.1.2</ecNumber>
    </recommendedName>
</protein>
<dbReference type="InterPro" id="IPR011645">
    <property type="entry name" value="HNOB_dom_associated"/>
</dbReference>
<evidence type="ECO:0000256" key="8">
    <source>
        <dbReference type="SAM" id="MobiDB-lite"/>
    </source>
</evidence>
<evidence type="ECO:0000256" key="3">
    <source>
        <dbReference type="ARBA" id="ARBA00022490"/>
    </source>
</evidence>
<name>A0A224YUF7_9ACAR</name>
<keyword evidence="3" id="KW-0963">Cytoplasm</keyword>
<dbReference type="CDD" id="cd07302">
    <property type="entry name" value="CHD"/>
    <property type="match status" value="1"/>
</dbReference>
<dbReference type="PANTHER" id="PTHR45655:SF5">
    <property type="entry name" value="SOLUBLE GUANYLATE CYCLASE 89DA-RELATED"/>
    <property type="match status" value="1"/>
</dbReference>
<dbReference type="FunFam" id="3.30.70.1230:FF:000030">
    <property type="entry name" value="Si:ch211-215j19.12"/>
    <property type="match status" value="1"/>
</dbReference>
<dbReference type="GO" id="GO:0019934">
    <property type="term" value="P:cGMP-mediated signaling"/>
    <property type="evidence" value="ECO:0007669"/>
    <property type="project" value="TreeGrafter"/>
</dbReference>
<dbReference type="SUPFAM" id="SSF111126">
    <property type="entry name" value="Ligand-binding domain in the NO signalling and Golgi transport"/>
    <property type="match status" value="1"/>
</dbReference>
<proteinExistence type="predicted"/>
<dbReference type="Gene3D" id="3.90.1520.10">
    <property type="entry name" value="H-NOX domain"/>
    <property type="match status" value="1"/>
</dbReference>
<feature type="domain" description="Guanylate cyclase" evidence="9">
    <location>
        <begin position="417"/>
        <end position="545"/>
    </location>
</feature>
<evidence type="ECO:0000256" key="4">
    <source>
        <dbReference type="ARBA" id="ARBA00022741"/>
    </source>
</evidence>